<dbReference type="RefSeq" id="WP_017757923.1">
    <property type="nucleotide sequence ID" value="NZ_QQAV01000007.1"/>
</dbReference>
<proteinExistence type="predicted"/>
<dbReference type="InterPro" id="IPR036388">
    <property type="entry name" value="WH-like_DNA-bd_sf"/>
</dbReference>
<dbReference type="EMBL" id="QQAV01000007">
    <property type="protein sequence ID" value="RDI22805.1"/>
    <property type="molecule type" value="Genomic_DNA"/>
</dbReference>
<gene>
    <name evidence="6" type="ORF">DFR41_107208</name>
</gene>
<dbReference type="Gene3D" id="1.10.10.10">
    <property type="entry name" value="Winged helix-like DNA-binding domain superfamily/Winged helix DNA-binding domain"/>
    <property type="match status" value="1"/>
</dbReference>
<dbReference type="PROSITE" id="PS51077">
    <property type="entry name" value="HTH_ICLR"/>
    <property type="match status" value="1"/>
</dbReference>
<keyword evidence="2" id="KW-0238">DNA-binding</keyword>
<evidence type="ECO:0000256" key="3">
    <source>
        <dbReference type="ARBA" id="ARBA00023163"/>
    </source>
</evidence>
<name>A0A370FFD0_9BURK</name>
<sequence>MSEPSVKSARRAMELLEFFAEWRKPASVKEVSQSLGWPQSSTSVLLRALVAAGYYDHDARTGMFAPSVRILLSTGWVGEHLFSEMSLLGLMERVHEQTGHTVMIGTQHGMHVRYLHVLQATREGRFTAKTGSLRPLFRSATGKMLLTLKPEREIALLLRRVNATEADARQVLALDAVLRERQQTRRNGYALSLGTSVPGAAALAVLLPVPRGERPMTLSVGGPMAEVVQEQERLIAVLMEATAPLQAAVAR</sequence>
<dbReference type="InterPro" id="IPR005471">
    <property type="entry name" value="Tscrpt_reg_IclR_N"/>
</dbReference>
<dbReference type="PANTHER" id="PTHR30136:SF35">
    <property type="entry name" value="HTH-TYPE TRANSCRIPTIONAL REGULATOR RV1719"/>
    <property type="match status" value="1"/>
</dbReference>
<evidence type="ECO:0000259" key="5">
    <source>
        <dbReference type="PROSITE" id="PS51078"/>
    </source>
</evidence>
<feature type="domain" description="IclR-ED" evidence="5">
    <location>
        <begin position="69"/>
        <end position="251"/>
    </location>
</feature>
<protein>
    <submittedName>
        <fullName evidence="6">IclR family transcriptional regulator</fullName>
    </submittedName>
</protein>
<evidence type="ECO:0000313" key="6">
    <source>
        <dbReference type="EMBL" id="RDI22805.1"/>
    </source>
</evidence>
<feature type="domain" description="HTH iclR-type" evidence="4">
    <location>
        <begin position="6"/>
        <end position="68"/>
    </location>
</feature>
<evidence type="ECO:0000256" key="2">
    <source>
        <dbReference type="ARBA" id="ARBA00023125"/>
    </source>
</evidence>
<dbReference type="Pfam" id="PF09339">
    <property type="entry name" value="HTH_IclR"/>
    <property type="match status" value="1"/>
</dbReference>
<dbReference type="PROSITE" id="PS51078">
    <property type="entry name" value="ICLR_ED"/>
    <property type="match status" value="1"/>
</dbReference>
<keyword evidence="7" id="KW-1185">Reference proteome</keyword>
<dbReference type="InterPro" id="IPR050707">
    <property type="entry name" value="HTH_MetabolicPath_Reg"/>
</dbReference>
<keyword evidence="1" id="KW-0805">Transcription regulation</keyword>
<dbReference type="OrthoDB" id="8994386at2"/>
<evidence type="ECO:0000259" key="4">
    <source>
        <dbReference type="PROSITE" id="PS51077"/>
    </source>
</evidence>
<dbReference type="SUPFAM" id="SSF55781">
    <property type="entry name" value="GAF domain-like"/>
    <property type="match status" value="1"/>
</dbReference>
<dbReference type="Proteomes" id="UP000255265">
    <property type="component" value="Unassembled WGS sequence"/>
</dbReference>
<comment type="caution">
    <text evidence="6">The sequence shown here is derived from an EMBL/GenBank/DDBJ whole genome shotgun (WGS) entry which is preliminary data.</text>
</comment>
<dbReference type="GO" id="GO:0045892">
    <property type="term" value="P:negative regulation of DNA-templated transcription"/>
    <property type="evidence" value="ECO:0007669"/>
    <property type="project" value="TreeGrafter"/>
</dbReference>
<keyword evidence="3" id="KW-0804">Transcription</keyword>
<dbReference type="SUPFAM" id="SSF46785">
    <property type="entry name" value="Winged helix' DNA-binding domain"/>
    <property type="match status" value="1"/>
</dbReference>
<accession>A0A370FFD0</accession>
<dbReference type="PANTHER" id="PTHR30136">
    <property type="entry name" value="HELIX-TURN-HELIX TRANSCRIPTIONAL REGULATOR, ICLR FAMILY"/>
    <property type="match status" value="1"/>
</dbReference>
<dbReference type="InterPro" id="IPR014757">
    <property type="entry name" value="Tscrpt_reg_IclR_C"/>
</dbReference>
<dbReference type="Pfam" id="PF01614">
    <property type="entry name" value="IclR_C"/>
    <property type="match status" value="1"/>
</dbReference>
<dbReference type="InterPro" id="IPR029016">
    <property type="entry name" value="GAF-like_dom_sf"/>
</dbReference>
<dbReference type="InterPro" id="IPR036390">
    <property type="entry name" value="WH_DNA-bd_sf"/>
</dbReference>
<evidence type="ECO:0000313" key="7">
    <source>
        <dbReference type="Proteomes" id="UP000255265"/>
    </source>
</evidence>
<dbReference type="GO" id="GO:0003700">
    <property type="term" value="F:DNA-binding transcription factor activity"/>
    <property type="evidence" value="ECO:0007669"/>
    <property type="project" value="TreeGrafter"/>
</dbReference>
<reference evidence="6 7" key="1">
    <citation type="submission" date="2018-07" db="EMBL/GenBank/DDBJ databases">
        <title>Genomic Encyclopedia of Type Strains, Phase IV (KMG-IV): sequencing the most valuable type-strain genomes for metagenomic binning, comparative biology and taxonomic classification.</title>
        <authorList>
            <person name="Goeker M."/>
        </authorList>
    </citation>
    <scope>NUCLEOTIDE SEQUENCE [LARGE SCALE GENOMIC DNA]</scope>
    <source>
        <strain evidence="6 7">DSM 21352</strain>
    </source>
</reference>
<dbReference type="GO" id="GO:0003677">
    <property type="term" value="F:DNA binding"/>
    <property type="evidence" value="ECO:0007669"/>
    <property type="project" value="UniProtKB-KW"/>
</dbReference>
<organism evidence="6 7">
    <name type="scientific">Pseudacidovorax intermedius</name>
    <dbReference type="NCBI Taxonomy" id="433924"/>
    <lineage>
        <taxon>Bacteria</taxon>
        <taxon>Pseudomonadati</taxon>
        <taxon>Pseudomonadota</taxon>
        <taxon>Betaproteobacteria</taxon>
        <taxon>Burkholderiales</taxon>
        <taxon>Comamonadaceae</taxon>
        <taxon>Pseudacidovorax</taxon>
    </lineage>
</organism>
<dbReference type="Gene3D" id="3.30.450.40">
    <property type="match status" value="1"/>
</dbReference>
<dbReference type="AlphaFoldDB" id="A0A370FFD0"/>
<evidence type="ECO:0000256" key="1">
    <source>
        <dbReference type="ARBA" id="ARBA00023015"/>
    </source>
</evidence>